<comment type="caution">
    <text evidence="7">The sequence shown here is derived from an EMBL/GenBank/DDBJ whole genome shotgun (WGS) entry which is preliminary data.</text>
</comment>
<dbReference type="Proteomes" id="UP000029867">
    <property type="component" value="Unassembled WGS sequence"/>
</dbReference>
<dbReference type="GO" id="GO:0006606">
    <property type="term" value="P:protein import into nucleus"/>
    <property type="evidence" value="ECO:0007669"/>
    <property type="project" value="TreeGrafter"/>
</dbReference>
<feature type="domain" description="Nucleoporin POM152 immunoglobulin-like" evidence="2">
    <location>
        <begin position="888"/>
        <end position="959"/>
    </location>
</feature>
<dbReference type="Pfam" id="PF23664">
    <property type="entry name" value="Ig_Pom152"/>
    <property type="match status" value="6"/>
</dbReference>
<evidence type="ECO:0000259" key="6">
    <source>
        <dbReference type="Pfam" id="PF24527"/>
    </source>
</evidence>
<feature type="domain" description="Nucleoporin POM152 immunoglobulin-like" evidence="2">
    <location>
        <begin position="2524"/>
        <end position="2633"/>
    </location>
</feature>
<accession>A0A099P8R1</accession>
<feature type="transmembrane region" description="Helical" evidence="1">
    <location>
        <begin position="2091"/>
        <end position="2116"/>
    </location>
</feature>
<evidence type="ECO:0000256" key="1">
    <source>
        <dbReference type="SAM" id="Phobius"/>
    </source>
</evidence>
<reference evidence="8" key="1">
    <citation type="journal article" date="2014" name="Microb. Cell Fact.">
        <title>Exploiting Issatchenkia orientalis SD108 for succinic acid production.</title>
        <authorList>
            <person name="Xiao H."/>
            <person name="Shao Z."/>
            <person name="Jiang Y."/>
            <person name="Dole S."/>
            <person name="Zhao H."/>
        </authorList>
    </citation>
    <scope>NUCLEOTIDE SEQUENCE [LARGE SCALE GENOMIC DNA]</scope>
    <source>
        <strain evidence="8">SD108</strain>
    </source>
</reference>
<feature type="domain" description="Nucleoporin POM152 immunoglobulin-like" evidence="2">
    <location>
        <begin position="1534"/>
        <end position="1643"/>
    </location>
</feature>
<feature type="domain" description="Nucleoporin POM152 first Ig-like" evidence="5">
    <location>
        <begin position="1170"/>
        <end position="1287"/>
    </location>
</feature>
<feature type="domain" description="Nucleoporin POM152 Ig-like" evidence="4">
    <location>
        <begin position="465"/>
        <end position="549"/>
    </location>
</feature>
<dbReference type="eggNOG" id="ENOG502QQ5B">
    <property type="taxonomic scope" value="Eukaryota"/>
</dbReference>
<evidence type="ECO:0000313" key="8">
    <source>
        <dbReference type="Proteomes" id="UP000029867"/>
    </source>
</evidence>
<dbReference type="InterPro" id="IPR037701">
    <property type="entry name" value="Pom152"/>
</dbReference>
<keyword evidence="1" id="KW-1133">Transmembrane helix</keyword>
<feature type="transmembrane region" description="Helical" evidence="1">
    <location>
        <begin position="1069"/>
        <end position="1089"/>
    </location>
</feature>
<evidence type="ECO:0000259" key="3">
    <source>
        <dbReference type="Pfam" id="PF24097"/>
    </source>
</evidence>
<dbReference type="GO" id="GO:0070762">
    <property type="term" value="C:nuclear pore transmembrane ring"/>
    <property type="evidence" value="ECO:0007669"/>
    <property type="project" value="TreeGrafter"/>
</dbReference>
<proteinExistence type="predicted"/>
<keyword evidence="1" id="KW-0472">Membrane</keyword>
<evidence type="ECO:0000259" key="2">
    <source>
        <dbReference type="Pfam" id="PF23664"/>
    </source>
</evidence>
<dbReference type="InterPro" id="IPR056544">
    <property type="entry name" value="Ig_POM152"/>
</dbReference>
<evidence type="ECO:0000259" key="5">
    <source>
        <dbReference type="Pfam" id="PF24519"/>
    </source>
</evidence>
<feature type="domain" description="Nucleoporin POM152 Ig-like" evidence="4">
    <location>
        <begin position="1748"/>
        <end position="1830"/>
    </location>
</feature>
<feature type="domain" description="Nucleoporin POM152 ninth Ig-like" evidence="6">
    <location>
        <begin position="3081"/>
        <end position="3148"/>
    </location>
</feature>
<dbReference type="Pfam" id="PF24097">
    <property type="entry name" value="TMD_POM152"/>
    <property type="match status" value="3"/>
</dbReference>
<protein>
    <recommendedName>
        <fullName evidence="9">Nucleoporin POM152</fullName>
    </recommendedName>
</protein>
<feature type="domain" description="Nucleoporin POM152 Ig-like" evidence="4">
    <location>
        <begin position="770"/>
        <end position="852"/>
    </location>
</feature>
<dbReference type="Pfam" id="PF24519">
    <property type="entry name" value="Ig-like_Pom152_1"/>
    <property type="match status" value="3"/>
</dbReference>
<feature type="domain" description="Nucleoporin POM152 N-terminal transmembrane" evidence="3">
    <location>
        <begin position="1013"/>
        <end position="1117"/>
    </location>
</feature>
<feature type="domain" description="Nucleoporin POM152 first Ig-like" evidence="5">
    <location>
        <begin position="2160"/>
        <end position="2277"/>
    </location>
</feature>
<name>A0A099P8R1_PICKU</name>
<feature type="domain" description="Nucleoporin POM152 Ig-like" evidence="4">
    <location>
        <begin position="2433"/>
        <end position="2517"/>
    </location>
</feature>
<feature type="domain" description="Nucleoporin POM152 Ig-like" evidence="4">
    <location>
        <begin position="2738"/>
        <end position="2820"/>
    </location>
</feature>
<gene>
    <name evidence="7" type="ORF">JL09_g419</name>
</gene>
<dbReference type="Pfam" id="PF24527">
    <property type="entry name" value="Ig-like_Pom152_9"/>
    <property type="match status" value="1"/>
</dbReference>
<feature type="domain" description="Nucleoporin POM152 Ig-like" evidence="4">
    <location>
        <begin position="3178"/>
        <end position="3246"/>
    </location>
</feature>
<feature type="transmembrane region" description="Helical" evidence="1">
    <location>
        <begin position="1101"/>
        <end position="1126"/>
    </location>
</feature>
<dbReference type="InterPro" id="IPR056541">
    <property type="entry name" value="Ig-like_POM152"/>
</dbReference>
<dbReference type="VEuPathDB" id="FungiDB:C5L36_0C02890"/>
<feature type="domain" description="Nucleoporin POM152 N-terminal transmembrane" evidence="3">
    <location>
        <begin position="2003"/>
        <end position="2107"/>
    </location>
</feature>
<evidence type="ECO:0000259" key="4">
    <source>
        <dbReference type="Pfam" id="PF24312"/>
    </source>
</evidence>
<feature type="domain" description="Nucleoporin POM152 immunoglobulin-like" evidence="2">
    <location>
        <begin position="1866"/>
        <end position="1937"/>
    </location>
</feature>
<dbReference type="PANTHER" id="PTHR28206:SF1">
    <property type="entry name" value="NUCLEOPORIN POM152"/>
    <property type="match status" value="1"/>
</dbReference>
<evidence type="ECO:0008006" key="9">
    <source>
        <dbReference type="Google" id="ProtNLM"/>
    </source>
</evidence>
<feature type="domain" description="Nucleoporin POM152 N-terminal transmembrane" evidence="3">
    <location>
        <begin position="35"/>
        <end position="139"/>
    </location>
</feature>
<dbReference type="InterPro" id="IPR056543">
    <property type="entry name" value="Ig-like_POM152_9th"/>
</dbReference>
<organism evidence="7 8">
    <name type="scientific">Pichia kudriavzevii</name>
    <name type="common">Yeast</name>
    <name type="synonym">Issatchenkia orientalis</name>
    <dbReference type="NCBI Taxonomy" id="4909"/>
    <lineage>
        <taxon>Eukaryota</taxon>
        <taxon>Fungi</taxon>
        <taxon>Dikarya</taxon>
        <taxon>Ascomycota</taxon>
        <taxon>Saccharomycotina</taxon>
        <taxon>Pichiomycetes</taxon>
        <taxon>Pichiales</taxon>
        <taxon>Pichiaceae</taxon>
        <taxon>Pichia</taxon>
    </lineage>
</organism>
<dbReference type="EMBL" id="JQFK01000002">
    <property type="protein sequence ID" value="KGK40396.1"/>
    <property type="molecule type" value="Genomic_DNA"/>
</dbReference>
<dbReference type="GO" id="GO:0017056">
    <property type="term" value="F:structural constituent of nuclear pore"/>
    <property type="evidence" value="ECO:0007669"/>
    <property type="project" value="InterPro"/>
</dbReference>
<feature type="transmembrane region" description="Helical" evidence="1">
    <location>
        <begin position="123"/>
        <end position="148"/>
    </location>
</feature>
<dbReference type="HOGENOM" id="CLU_225325_0_0_1"/>
<feature type="domain" description="Nucleoporin POM152 immunoglobulin-like" evidence="2">
    <location>
        <begin position="556"/>
        <end position="665"/>
    </location>
</feature>
<feature type="transmembrane region" description="Helical" evidence="1">
    <location>
        <begin position="91"/>
        <end position="111"/>
    </location>
</feature>
<sequence length="3253" mass="372198">MQKEDLGYEKTVNTKKPPIKSTNGGRLLISENVLDAESQRYYVWAMFILIQAWKGYELFLIHNNGILEKSANTLTENGWSLFSFLNPKLSFLFKYFFLDSLFILAIPFLNIPQLTFTPTFSLMVLFGINALTLLLTFSINFSITSLLYPIYRSIVPEKELAIMEKYMVTDEIINQSQHFKGKKTIRYAPDSSIKINPFNQQFCIRPIKNEKIKIPVKVESTYDLKYLQINYRDFNSIDTVLNYTQRELKSFVVSDYYNSPYVRYDPTVLADSNIQLLEIPIDRAGYYSIKLATDKNEKQIRSYRSDTIIPVCPEASFVEKKPHSMDRCIGESLDDLEISVLGVPPFTLYYEEEIDGKLSKLPPTTVFSSRKIDSPLNSKDFQSKQGHAKFASHYLQDISWAKSYNVVVPLGEKRLQKPGKYIYTINKIVDGFGNVVTYTPHPNDKSTFSSFISHPQSVLKLVDPDPTTPILLNHNKYLNLVISNVDSESPFEVTFQYTPEEKDAVNMLGTFTKVFDAKGNKSILADKPGTYSIIKGNSKYCPCKIKTPSLNVPLAKLPSMDVKLDPIVDGCVGTTGFKFIFDFLGNAPFEIGYKISKLDPNDSRKVLRIEKVASIRSESSSLEHIFKPSTEGSYSIEFMSLSDKYYKKHVVYMEGEHRYVTYFKQRPKAYFSKNKLVQRIKCCHGGASDVVLNIEGKPPFNVTYEIMSPDQNIEFFTLNNIFEKKVKIHTPNFNKGGEHILSLRSVNDSSECDVEFRGQEIHIDVKRDVPELSFYKDGSFEIVKGKSFNVPLNYHSSGLVELVYSYSSFDNKENQLFTLNSFDPRRGLDFSKEGVYKLVRFKHDGCPGKITNDYELRIQYKSMPSLSIIESQSLKQYSDNVFDKSKVCQNQNDNILFKANGEAPFIIVYDVLYPNGNVQTEMEQINNDNFSLELAATESGTYKYTIKEIFDSIYTDNVVSYLKRSSGYNFKKLEIRHEMQKEDLGYEKTVNTKKPPIKSTNGGRLLISENVLDAESQRYYVWAMFILIQAWKGYELFLIHNNGILEKSANTLTENGWSLFSFLNPKLSFLFKYFFLDSLFILAIPFLNIPQLTFTPTFSLMVLFGINALTLLLTFSINFSITSLLYPIYRSIVPEKELAIMEKYMVTDEIINQSQHFKGKKTIRYAPDSSIKINPFNQQFCIRPIKNEKIKIPVKVESTYDLKYLQINYRDFNSIDTVLNYTQRELKSFVVSDYYNSPYVRYDPTVLADSNIQLLEIPIDRAGYYSIKLATDKKEKQIRSYRSDTIIPVCPEASFVEKKPHSMDRCIGESLDDLEISVLGVPPFTLYYEEEIDGKLSKLPPTTVFSSRKIDSPLNSKDFQSKQGHAKFASHYLRDISWAKSYNVVVPLGEKRLQKPGKYIYTINKIVDGFGNVVTYTPHPNDKSTFSSFISHPQSVLKLVDPDPTTPILLNHNKYLNLLISNVDSESPFEVTFQYTPEKKDAVNMLGTFTKVFDAKGNKSILADKPGTYSIIKGNSKYCPCKIETPSLNVPLAKLPSMDVKLDPIVDGCVGTTGFKFIFDFLGNAPFEIGYKISKLDPNDSRKVLRIEKIASIRSESSSLEHIFKPSTEGSYSIEFMSLSDKYYKKHVVYMEGEHRYVTYFKQRPKAYFSKNKLVQRIKCCHGGASDVVLNIEGKPPFNVTYEIMSPDQNIEFFTLNNIFEKKVKIHTPNFNKGGEHILSLRSVNDSSECDVEFRGQEIHIDVKRDVPELSFYKDGSFEIVKGKSFNVPLNYHSSGLVDLVYSYSSFDNKENQLFTLNSFDPRRGLDFSKEGVYKLVRFKHDGCPGKITNDYELRIQYKSMPSLSIIEGQSLKQYSDNVFDKSKVCQNQNDNILFKANGEAPFIIVYDVLYPNGNVQTEMEQINNDNFSLELAATESGIYKYTIKEIFDSIYTDNVVSYLKRSSGYNFKKLEIRHEVAALPEAQRFYKMQKEDLGYEKTVNTKKPPIKSTNGGRLLISENVLDAESQRYYVWAMFILIQAWKGYELFLIHNNGILEKSANTLTENGWSLFSFLNPKLSFLFKYFFLDSLFILAIPFLNIPQLTFTPTFSLMVLFGINALTLLLTFSINFSITSLLYPIYRSIVPEKELAIMEKYMVTDEIINQSQHFKGKKTIRYAPDSSIKINPFNQQFCIRPIKNEKIKIPVKVESTYDLKYLQINYRDFNSIDTVLNYTQRELKSFVVSDYYNSPYVRYDPTVLADSNIQLLEIPIDRAGYYSIKLATDKNEKQIRSYRSDTIIPVCPEASFVEKKPHSMDRCIGESLDDLEISVLGVPPFTLYYEEEIDGKLSKLPPTTVFSSRKIDSPLNSKDFQSKQGHAKFASHYLQDISWAKSYNVVVPLGEKRLQKPGKYIYTINKIVDGFGNVVTYTPHPNDKSTFSSFISHPQSVLKLVDPDPTTPILLNHNKYLNLVISNVDSESPFEVTFQYTPEEKDAVNMLGTFTKVFDAKGNKSILADKPGTYSIIKGNSKYCPCKIKTPSLNVPLAKLPSMDVKLDPIVDGCVGTTGFKFIFDFLGNAPFEIGYKISKLDPNDSRKVLRIEKVASIRSESSSLEHIFKPSTEGSYSIEFMSLSDKYYKKHVVYMEGEHRYVTYFKQRPKAYFSKNKLVQRIKCCHGGASDVVLNIEGKPPFNVTYEIMSPDQNIEFFTLNNIFEKKVKIHTPNFNKGGEHILSLRSVNDSSECDVEFRGQEIHIDVKRDVPELSFYKDGSFEIVKGKSFNVPLNYHSSGLVELVYSYSSFDNKENQLFTLNSFDPRRGLDFSKEGVYKLVRFKHDGCPGKITNDYELRIQYKSMPSLSIIESQSLKQYSDNVFDKSKVCQNQNDNILFKANGEAPFIIVYDVLYPNGNVQTEMEQINNDNFSLELAATESGTYKYTIKEIFDSIYTDNVVSYLKRSSGYNFKKLEIRHEVAALPEARFLNNKAKIQTCVSNLDNLSQLDPIHIQVDGALPVSLKVDIYHEADGSLEVIDFENIQTNQVDLLSVYENLGLGTHVLTFNQVIDANGCVSDEGILQEQSLTIQVNDIPKIRHLVEGSNQLVDLRFSEFSNYYCVGDQISYILNGIPPFSIDYEFNSVAQHVTVQGNYFKRRAPGPGVLNIKSLSDSSARECRVDYAELKREDLKAYIYDLPSVEIVQGDSVEEDIHEGEQVDITFLLTGTPPFKLTYIRRELDDTSKIVETEVVEDIMSNEYHIMANLEGTYEAIEIQDKFCIARNEKI</sequence>
<dbReference type="InterPro" id="IPR056540">
    <property type="entry name" value="TMD_POM152"/>
</dbReference>
<feature type="transmembrane region" description="Helical" evidence="1">
    <location>
        <begin position="2059"/>
        <end position="2079"/>
    </location>
</feature>
<evidence type="ECO:0000313" key="7">
    <source>
        <dbReference type="EMBL" id="KGK40396.1"/>
    </source>
</evidence>
<keyword evidence="1" id="KW-0812">Transmembrane</keyword>
<feature type="domain" description="Nucleoporin POM152 first Ig-like" evidence="5">
    <location>
        <begin position="192"/>
        <end position="309"/>
    </location>
</feature>
<dbReference type="GO" id="GO:0006999">
    <property type="term" value="P:nuclear pore organization"/>
    <property type="evidence" value="ECO:0007669"/>
    <property type="project" value="TreeGrafter"/>
</dbReference>
<dbReference type="PANTHER" id="PTHR28206">
    <property type="entry name" value="NUCLEOPORIN POM152"/>
    <property type="match status" value="1"/>
</dbReference>
<feature type="domain" description="Nucleoporin POM152 immunoglobulin-like" evidence="2">
    <location>
        <begin position="2856"/>
        <end position="2927"/>
    </location>
</feature>
<dbReference type="InterPro" id="IPR056542">
    <property type="entry name" value="Ig-like_POM152_1st"/>
</dbReference>
<dbReference type="Pfam" id="PF24312">
    <property type="entry name" value="Ig-like_POM152"/>
    <property type="match status" value="6"/>
</dbReference>